<keyword evidence="2" id="KW-1185">Reference proteome</keyword>
<accession>A0AA88GJT9</accession>
<dbReference type="EMBL" id="PYSW02000027">
    <property type="protein sequence ID" value="KAG2381460.1"/>
    <property type="molecule type" value="Genomic_DNA"/>
</dbReference>
<dbReference type="InterPro" id="IPR009091">
    <property type="entry name" value="RCC1/BLIP-II"/>
</dbReference>
<sequence length="453" mass="51771">MLSEGGSYDHEHLRNDEQVLFCGSSEKIASIAPTNPKAFTPISLSHSNFVKPELPSPIHDNCKATLNVSYMISGGCGAYSNYYTLIFVVGTESREFYLIRHGPLVYKLTFKELLSDDDSDLNNMSSHVRNSSTTTEEIFEDLSLYKGSKEMKQVVCCNSTHVLFEMWDGALFLFSVAKQRLRRFHTCMNSGLAKFINCGHLSQTMIVCKRNLQDYVILVNTEYDQEIYIKLQMQGSRQIKFASGYCREAHVFVMQDNKFYCYIWKTPNKGSTMADGFGKEFFKMLYFETPFEKTIPVVQLACGYAHVVLLLQNGRVFTRGLNNFQQGGTSVGKLDKEFFEVQLDCPVRSISCGSICTGLETEREFIFLGQIGHEFEKLEDASYQRFSSVVDNGNVHVVPKSENEQAIVMGPWHAVIYRKRIGYSKDLRSFFEKLKERIANNSQSNLYDMVIWH</sequence>
<organism evidence="1 2">
    <name type="scientific">Naegleria lovaniensis</name>
    <name type="common">Amoeba</name>
    <dbReference type="NCBI Taxonomy" id="51637"/>
    <lineage>
        <taxon>Eukaryota</taxon>
        <taxon>Discoba</taxon>
        <taxon>Heterolobosea</taxon>
        <taxon>Tetramitia</taxon>
        <taxon>Eutetramitia</taxon>
        <taxon>Vahlkampfiidae</taxon>
        <taxon>Naegleria</taxon>
    </lineage>
</organism>
<dbReference type="RefSeq" id="XP_044547140.1">
    <property type="nucleotide sequence ID" value="XM_044696310.1"/>
</dbReference>
<gene>
    <name evidence="1" type="ORF">C9374_006449</name>
</gene>
<name>A0AA88GJT9_NAELO</name>
<evidence type="ECO:0000313" key="2">
    <source>
        <dbReference type="Proteomes" id="UP000816034"/>
    </source>
</evidence>
<comment type="caution">
    <text evidence="1">The sequence shown here is derived from an EMBL/GenBank/DDBJ whole genome shotgun (WGS) entry which is preliminary data.</text>
</comment>
<evidence type="ECO:0000313" key="1">
    <source>
        <dbReference type="EMBL" id="KAG2381460.1"/>
    </source>
</evidence>
<dbReference type="GeneID" id="68098903"/>
<dbReference type="Proteomes" id="UP000816034">
    <property type="component" value="Unassembled WGS sequence"/>
</dbReference>
<dbReference type="Pfam" id="PF13540">
    <property type="entry name" value="RCC1_2"/>
    <property type="match status" value="1"/>
</dbReference>
<dbReference type="AlphaFoldDB" id="A0AA88GJT9"/>
<protein>
    <submittedName>
        <fullName evidence="1">Uncharacterized protein</fullName>
    </submittedName>
</protein>
<reference evidence="1 2" key="1">
    <citation type="journal article" date="2018" name="BMC Genomics">
        <title>The genome of Naegleria lovaniensis, the basis for a comparative approach to unravel pathogenicity factors of the human pathogenic amoeba N. fowleri.</title>
        <authorList>
            <person name="Liechti N."/>
            <person name="Schurch N."/>
            <person name="Bruggmann R."/>
            <person name="Wittwer M."/>
        </authorList>
    </citation>
    <scope>NUCLEOTIDE SEQUENCE [LARGE SCALE GENOMIC DNA]</scope>
    <source>
        <strain evidence="1 2">ATCC 30569</strain>
    </source>
</reference>
<dbReference type="Gene3D" id="2.130.10.30">
    <property type="entry name" value="Regulator of chromosome condensation 1/beta-lactamase-inhibitor protein II"/>
    <property type="match status" value="1"/>
</dbReference>
<proteinExistence type="predicted"/>
<dbReference type="SUPFAM" id="SSF50985">
    <property type="entry name" value="RCC1/BLIP-II"/>
    <property type="match status" value="1"/>
</dbReference>